<dbReference type="eggNOG" id="COG1268">
    <property type="taxonomic scope" value="Bacteria"/>
</dbReference>
<dbReference type="Proteomes" id="UP000003806">
    <property type="component" value="Chromosome"/>
</dbReference>
<keyword evidence="2" id="KW-0813">Transport</keyword>
<comment type="similarity">
    <text evidence="1 2">Belongs to the BioY family.</text>
</comment>
<evidence type="ECO:0000256" key="1">
    <source>
        <dbReference type="ARBA" id="ARBA00010692"/>
    </source>
</evidence>
<dbReference type="Gene3D" id="1.10.1760.20">
    <property type="match status" value="1"/>
</dbReference>
<sequence length="184" mass="18974">MRLKARSMVLIALFAALCAVGGRIVVPLGPVPFTLQFFFVGLAGLMLGARDGALAIVVYALVGLAGAPVFSFGGGPGSFAHPTFGFILGFIACAFTIGLLAGGSRSFVRCLLASFAGLAVLYICGVPWLWFVMNHVNGVAMPFAKALTAGCLIFLPMDSVKCVVLSLLGCAVNRRLSAAAGQSK</sequence>
<evidence type="ECO:0000256" key="3">
    <source>
        <dbReference type="SAM" id="Phobius"/>
    </source>
</evidence>
<name>H0UKT2_9BACT</name>
<feature type="transmembrane region" description="Helical" evidence="3">
    <location>
        <begin position="31"/>
        <end position="49"/>
    </location>
</feature>
<keyword evidence="5" id="KW-1185">Reference proteome</keyword>
<evidence type="ECO:0000313" key="4">
    <source>
        <dbReference type="EMBL" id="EHM13291.1"/>
    </source>
</evidence>
<protein>
    <recommendedName>
        <fullName evidence="2">Biotin transporter</fullName>
    </recommendedName>
</protein>
<comment type="subcellular location">
    <subcellularLocation>
        <location evidence="2">Cell membrane</location>
        <topology evidence="2">Multi-pass membrane protein</topology>
    </subcellularLocation>
</comment>
<feature type="transmembrane region" description="Helical" evidence="3">
    <location>
        <begin position="56"/>
        <end position="73"/>
    </location>
</feature>
<dbReference type="InterPro" id="IPR003784">
    <property type="entry name" value="BioY"/>
</dbReference>
<dbReference type="PIRSF" id="PIRSF016661">
    <property type="entry name" value="BioY"/>
    <property type="match status" value="1"/>
</dbReference>
<feature type="transmembrane region" description="Helical" evidence="3">
    <location>
        <begin position="79"/>
        <end position="100"/>
    </location>
</feature>
<reference evidence="4 5" key="1">
    <citation type="submission" date="2011-11" db="EMBL/GenBank/DDBJ databases">
        <title>The Noncontiguous Finished genome of Jonquetella anthropi DSM 22815.</title>
        <authorList>
            <consortium name="US DOE Joint Genome Institute (JGI-PGF)"/>
            <person name="Lucas S."/>
            <person name="Copeland A."/>
            <person name="Lapidus A."/>
            <person name="Glavina del Rio T."/>
            <person name="Dalin E."/>
            <person name="Tice H."/>
            <person name="Bruce D."/>
            <person name="Goodwin L."/>
            <person name="Pitluck S."/>
            <person name="Peters L."/>
            <person name="Mikhailova N."/>
            <person name="Held B."/>
            <person name="Kyrpides N."/>
            <person name="Mavromatis K."/>
            <person name="Ivanova N."/>
            <person name="Markowitz V."/>
            <person name="Cheng J.-F."/>
            <person name="Hugenholtz P."/>
            <person name="Woyke T."/>
            <person name="Wu D."/>
            <person name="Gronow S."/>
            <person name="Wellnitz S."/>
            <person name="Brambilla E."/>
            <person name="Klenk H.-P."/>
            <person name="Eisen J.A."/>
        </authorList>
    </citation>
    <scope>NUCLEOTIDE SEQUENCE [LARGE SCALE GENOMIC DNA]</scope>
    <source>
        <strain evidence="4 5">DSM 22815</strain>
    </source>
</reference>
<gene>
    <name evidence="4" type="ORF">JonanDRAFT_0918</name>
</gene>
<dbReference type="HOGENOM" id="CLU_077931_3_1_0"/>
<feature type="transmembrane region" description="Helical" evidence="3">
    <location>
        <begin position="107"/>
        <end position="131"/>
    </location>
</feature>
<evidence type="ECO:0000256" key="2">
    <source>
        <dbReference type="PIRNR" id="PIRNR016661"/>
    </source>
</evidence>
<dbReference type="PANTHER" id="PTHR34295">
    <property type="entry name" value="BIOTIN TRANSPORTER BIOY"/>
    <property type="match status" value="1"/>
</dbReference>
<keyword evidence="2 3" id="KW-0472">Membrane</keyword>
<keyword evidence="3" id="KW-1133">Transmembrane helix</keyword>
<dbReference type="Pfam" id="PF02632">
    <property type="entry name" value="BioY"/>
    <property type="match status" value="1"/>
</dbReference>
<dbReference type="GO" id="GO:0015225">
    <property type="term" value="F:biotin transmembrane transporter activity"/>
    <property type="evidence" value="ECO:0007669"/>
    <property type="project" value="UniProtKB-UniRule"/>
</dbReference>
<dbReference type="GO" id="GO:0005886">
    <property type="term" value="C:plasma membrane"/>
    <property type="evidence" value="ECO:0007669"/>
    <property type="project" value="UniProtKB-SubCell"/>
</dbReference>
<dbReference type="STRING" id="885272.JonanDRAFT_0918"/>
<accession>H0UKT2</accession>
<dbReference type="EMBL" id="CM001376">
    <property type="protein sequence ID" value="EHM13291.1"/>
    <property type="molecule type" value="Genomic_DNA"/>
</dbReference>
<dbReference type="AlphaFoldDB" id="H0UKT2"/>
<feature type="transmembrane region" description="Helical" evidence="3">
    <location>
        <begin position="143"/>
        <end position="168"/>
    </location>
</feature>
<evidence type="ECO:0000313" key="5">
    <source>
        <dbReference type="Proteomes" id="UP000003806"/>
    </source>
</evidence>
<proteinExistence type="inferred from homology"/>
<organism evidence="4 5">
    <name type="scientific">Jonquetella anthropi DSM 22815</name>
    <dbReference type="NCBI Taxonomy" id="885272"/>
    <lineage>
        <taxon>Bacteria</taxon>
        <taxon>Thermotogati</taxon>
        <taxon>Synergistota</taxon>
        <taxon>Synergistia</taxon>
        <taxon>Synergistales</taxon>
        <taxon>Dethiosulfovibrionaceae</taxon>
        <taxon>Jonquetella</taxon>
    </lineage>
</organism>
<keyword evidence="3" id="KW-0812">Transmembrane</keyword>
<keyword evidence="2" id="KW-1003">Cell membrane</keyword>
<dbReference type="PANTHER" id="PTHR34295:SF1">
    <property type="entry name" value="BIOTIN TRANSPORTER BIOY"/>
    <property type="match status" value="1"/>
</dbReference>